<dbReference type="Pfam" id="PF07963">
    <property type="entry name" value="N_methyl"/>
    <property type="match status" value="1"/>
</dbReference>
<keyword evidence="3" id="KW-0281">Fimbrium</keyword>
<evidence type="ECO:0000256" key="4">
    <source>
        <dbReference type="SAM" id="Phobius"/>
    </source>
</evidence>
<accession>A0A3A9I6Y8</accession>
<dbReference type="Proteomes" id="UP000281725">
    <property type="component" value="Unassembled WGS sequence"/>
</dbReference>
<dbReference type="NCBIfam" id="TIGR02532">
    <property type="entry name" value="IV_pilin_GFxxxE"/>
    <property type="match status" value="1"/>
</dbReference>
<keyword evidence="4" id="KW-1133">Transmembrane helix</keyword>
<dbReference type="Pfam" id="PF00114">
    <property type="entry name" value="Pilin"/>
    <property type="match status" value="1"/>
</dbReference>
<dbReference type="GO" id="GO:0043107">
    <property type="term" value="P:type IV pilus-dependent motility"/>
    <property type="evidence" value="ECO:0007669"/>
    <property type="project" value="TreeGrafter"/>
</dbReference>
<dbReference type="GO" id="GO:0007155">
    <property type="term" value="P:cell adhesion"/>
    <property type="evidence" value="ECO:0007669"/>
    <property type="project" value="InterPro"/>
</dbReference>
<dbReference type="PANTHER" id="PTHR30093:SF34">
    <property type="entry name" value="PREPILIN PEPTIDASE-DEPENDENT PROTEIN D"/>
    <property type="match status" value="1"/>
</dbReference>
<gene>
    <name evidence="5" type="ORF">D6R50_20210</name>
</gene>
<feature type="transmembrane region" description="Helical" evidence="4">
    <location>
        <begin position="12"/>
        <end position="30"/>
    </location>
</feature>
<evidence type="ECO:0000256" key="1">
    <source>
        <dbReference type="ARBA" id="ARBA00005233"/>
    </source>
</evidence>
<dbReference type="InterPro" id="IPR045584">
    <property type="entry name" value="Pilin-like"/>
</dbReference>
<dbReference type="SUPFAM" id="SSF54523">
    <property type="entry name" value="Pili subunits"/>
    <property type="match status" value="1"/>
</dbReference>
<comment type="similarity">
    <text evidence="1 3">Belongs to the N-Me-Phe pilin family.</text>
</comment>
<keyword evidence="4" id="KW-0812">Transmembrane</keyword>
<dbReference type="EMBL" id="RAWX01000005">
    <property type="protein sequence ID" value="RKJ85530.1"/>
    <property type="molecule type" value="Genomic_DNA"/>
</dbReference>
<dbReference type="InterPro" id="IPR012902">
    <property type="entry name" value="N_methyl_site"/>
</dbReference>
<protein>
    <submittedName>
        <fullName evidence="5">Prepilin-type N-terminal cleavage/methylation domain-containing protein</fullName>
    </submittedName>
</protein>
<dbReference type="PROSITE" id="PS00409">
    <property type="entry name" value="PROKAR_NTER_METHYL"/>
    <property type="match status" value="1"/>
</dbReference>
<organism evidence="5 6">
    <name type="scientific">Aeromonas veronii</name>
    <dbReference type="NCBI Taxonomy" id="654"/>
    <lineage>
        <taxon>Bacteria</taxon>
        <taxon>Pseudomonadati</taxon>
        <taxon>Pseudomonadota</taxon>
        <taxon>Gammaproteobacteria</taxon>
        <taxon>Aeromonadales</taxon>
        <taxon>Aeromonadaceae</taxon>
        <taxon>Aeromonas</taxon>
    </lineage>
</organism>
<evidence type="ECO:0000313" key="6">
    <source>
        <dbReference type="Proteomes" id="UP000281725"/>
    </source>
</evidence>
<keyword evidence="2" id="KW-0488">Methylation</keyword>
<comment type="caution">
    <text evidence="5">The sequence shown here is derived from an EMBL/GenBank/DDBJ whole genome shotgun (WGS) entry which is preliminary data.</text>
</comment>
<reference evidence="5 6" key="1">
    <citation type="submission" date="2018-09" db="EMBL/GenBank/DDBJ databases">
        <title>Genome sequencing of Aeromonas veronii MS-17-88.</title>
        <authorList>
            <person name="Tekedar H.C."/>
            <person name="Arick M.A."/>
            <person name="Hsu C.-Y."/>
            <person name="Thrash A."/>
            <person name="Karsi A."/>
            <person name="Lawrence M.L."/>
            <person name="Abdelhamed H."/>
        </authorList>
    </citation>
    <scope>NUCLEOTIDE SEQUENCE [LARGE SCALE GENOMIC DNA]</scope>
    <source>
        <strain evidence="5 6">MS 17-88</strain>
    </source>
</reference>
<dbReference type="RefSeq" id="WP_120416063.1">
    <property type="nucleotide sequence ID" value="NZ_CP114182.1"/>
</dbReference>
<dbReference type="GO" id="GO:0044096">
    <property type="term" value="C:type IV pilus"/>
    <property type="evidence" value="ECO:0007669"/>
    <property type="project" value="TreeGrafter"/>
</dbReference>
<keyword evidence="4" id="KW-0472">Membrane</keyword>
<sequence length="133" mass="13476">MKKQSGFTLIELMIVVAIIAILAAVALPAYQNYTAKAKATAVLAEAASYKTAVALCYQTTSALPGCSANSNGIPAVAGNVSSVTDGVISMTIPLGSVSNATVTLTPSASTATIKWIIESTEASCPNYIAGCNE</sequence>
<evidence type="ECO:0000256" key="2">
    <source>
        <dbReference type="ARBA" id="ARBA00022481"/>
    </source>
</evidence>
<name>A0A3A9I6Y8_AERVE</name>
<dbReference type="Gene3D" id="3.30.700.10">
    <property type="entry name" value="Glycoprotein, Type 4 Pilin"/>
    <property type="match status" value="1"/>
</dbReference>
<evidence type="ECO:0000313" key="5">
    <source>
        <dbReference type="EMBL" id="RKJ85530.1"/>
    </source>
</evidence>
<evidence type="ECO:0000256" key="3">
    <source>
        <dbReference type="RuleBase" id="RU000389"/>
    </source>
</evidence>
<dbReference type="InterPro" id="IPR001082">
    <property type="entry name" value="Pilin"/>
</dbReference>
<proteinExistence type="inferred from homology"/>
<dbReference type="AlphaFoldDB" id="A0A3A9I6Y8"/>
<dbReference type="PANTHER" id="PTHR30093">
    <property type="entry name" value="GENERAL SECRETION PATHWAY PROTEIN G"/>
    <property type="match status" value="1"/>
</dbReference>